<gene>
    <name evidence="3" type="ORF">D0Q02_20970</name>
</gene>
<evidence type="ECO:0000313" key="3">
    <source>
        <dbReference type="EMBL" id="RFS44648.1"/>
    </source>
</evidence>
<dbReference type="EMBL" id="QVFU01000026">
    <property type="protein sequence ID" value="RFS44648.1"/>
    <property type="molecule type" value="Genomic_DNA"/>
</dbReference>
<evidence type="ECO:0000256" key="1">
    <source>
        <dbReference type="SAM" id="MobiDB-lite"/>
    </source>
</evidence>
<name>A0A372FVC5_9ACTN</name>
<feature type="region of interest" description="Disordered" evidence="1">
    <location>
        <begin position="65"/>
        <end position="93"/>
    </location>
</feature>
<protein>
    <recommendedName>
        <fullName evidence="5">Secreted protein</fullName>
    </recommendedName>
</protein>
<feature type="transmembrane region" description="Helical" evidence="2">
    <location>
        <begin position="43"/>
        <end position="62"/>
    </location>
</feature>
<keyword evidence="2" id="KW-1133">Transmembrane helix</keyword>
<reference evidence="3 4" key="1">
    <citation type="submission" date="2018-08" db="EMBL/GenBank/DDBJ databases">
        <title>Verrucosispora craniellae sp. nov., isolated from a marine sponge in the South China Sea.</title>
        <authorList>
            <person name="Li L."/>
            <person name="Lin H.W."/>
        </authorList>
    </citation>
    <scope>NUCLEOTIDE SEQUENCE [LARGE SCALE GENOMIC DNA]</scope>
    <source>
        <strain evidence="3 4">LHW63014</strain>
    </source>
</reference>
<evidence type="ECO:0000313" key="4">
    <source>
        <dbReference type="Proteomes" id="UP000262621"/>
    </source>
</evidence>
<keyword evidence="2" id="KW-0812">Transmembrane</keyword>
<dbReference type="Proteomes" id="UP000262621">
    <property type="component" value="Unassembled WGS sequence"/>
</dbReference>
<evidence type="ECO:0008006" key="5">
    <source>
        <dbReference type="Google" id="ProtNLM"/>
    </source>
</evidence>
<keyword evidence="4" id="KW-1185">Reference proteome</keyword>
<dbReference type="AlphaFoldDB" id="A0A372FVC5"/>
<feature type="compositionally biased region" description="Pro residues" evidence="1">
    <location>
        <begin position="22"/>
        <end position="34"/>
    </location>
</feature>
<proteinExistence type="predicted"/>
<comment type="caution">
    <text evidence="3">The sequence shown here is derived from an EMBL/GenBank/DDBJ whole genome shotgun (WGS) entry which is preliminary data.</text>
</comment>
<dbReference type="OrthoDB" id="128043at2"/>
<feature type="region of interest" description="Disordered" evidence="1">
    <location>
        <begin position="1"/>
        <end position="38"/>
    </location>
</feature>
<keyword evidence="2" id="KW-0472">Membrane</keyword>
<organism evidence="3 4">
    <name type="scientific">Micromonospora craniellae</name>
    <dbReference type="NCBI Taxonomy" id="2294034"/>
    <lineage>
        <taxon>Bacteria</taxon>
        <taxon>Bacillati</taxon>
        <taxon>Actinomycetota</taxon>
        <taxon>Actinomycetes</taxon>
        <taxon>Micromonosporales</taxon>
        <taxon>Micromonosporaceae</taxon>
        <taxon>Micromonospora</taxon>
    </lineage>
</organism>
<accession>A0A372FVC5</accession>
<dbReference type="RefSeq" id="WP_117229732.1">
    <property type="nucleotide sequence ID" value="NZ_CP061725.1"/>
</dbReference>
<sequence>MTTTSQRPAATSAGRAVGAPDPGCPHPDGPPVPEPTAGRGTRYAAALVLALTLVVGFFAGRAGGPAGGPTRSAVSGPDAHANHGPGGLEVSRGGWTLALDTPTLTVGEPGELAFRITGPAGATLTSFQENHERRMHLILVGRDLSGYQHVHPEMSPDGTWRVTVTPAAPGPLRAIADFWPVGAPAGVTLGVDVPIPGRYAAEPLVPPEDTVLVDDYTVTLDGGLRAGESNQVLVWLGRDGLPVNDLQRHLGAYGHLVALRQGDLAYLHVHPAAASQPSSVVAFGITVPSAGTYRLFFEFRHLDQVHVAAFTVVV</sequence>
<evidence type="ECO:0000256" key="2">
    <source>
        <dbReference type="SAM" id="Phobius"/>
    </source>
</evidence>